<dbReference type="Gene3D" id="3.40.50.720">
    <property type="entry name" value="NAD(P)-binding Rossmann-like Domain"/>
    <property type="match status" value="1"/>
</dbReference>
<dbReference type="InterPro" id="IPR036291">
    <property type="entry name" value="NAD(P)-bd_dom_sf"/>
</dbReference>
<dbReference type="Proteomes" id="UP001175226">
    <property type="component" value="Unassembled WGS sequence"/>
</dbReference>
<dbReference type="AlphaFoldDB" id="A0AA39MM50"/>
<organism evidence="4 5">
    <name type="scientific">Armillaria borealis</name>
    <dbReference type="NCBI Taxonomy" id="47425"/>
    <lineage>
        <taxon>Eukaryota</taxon>
        <taxon>Fungi</taxon>
        <taxon>Dikarya</taxon>
        <taxon>Basidiomycota</taxon>
        <taxon>Agaricomycotina</taxon>
        <taxon>Agaricomycetes</taxon>
        <taxon>Agaricomycetidae</taxon>
        <taxon>Agaricales</taxon>
        <taxon>Marasmiineae</taxon>
        <taxon>Physalacriaceae</taxon>
        <taxon>Armillaria</taxon>
    </lineage>
</organism>
<accession>A0AA39MM50</accession>
<protein>
    <submittedName>
        <fullName evidence="4">D-lactaldehyde dehydrogenase</fullName>
    </submittedName>
</protein>
<dbReference type="SUPFAM" id="SSF51735">
    <property type="entry name" value="NAD(P)-binding Rossmann-fold domains"/>
    <property type="match status" value="1"/>
</dbReference>
<dbReference type="InterPro" id="IPR001509">
    <property type="entry name" value="Epimerase_deHydtase"/>
</dbReference>
<evidence type="ECO:0000259" key="3">
    <source>
        <dbReference type="Pfam" id="PF01370"/>
    </source>
</evidence>
<comment type="caution">
    <text evidence="4">The sequence shown here is derived from an EMBL/GenBank/DDBJ whole genome shotgun (WGS) entry which is preliminary data.</text>
</comment>
<feature type="domain" description="NAD-dependent epimerase/dehydratase" evidence="3">
    <location>
        <begin position="12"/>
        <end position="258"/>
    </location>
</feature>
<dbReference type="GO" id="GO:0016616">
    <property type="term" value="F:oxidoreductase activity, acting on the CH-OH group of donors, NAD or NADP as acceptor"/>
    <property type="evidence" value="ECO:0007669"/>
    <property type="project" value="TreeGrafter"/>
</dbReference>
<dbReference type="PANTHER" id="PTHR10366">
    <property type="entry name" value="NAD DEPENDENT EPIMERASE/DEHYDRATASE"/>
    <property type="match status" value="1"/>
</dbReference>
<evidence type="ECO:0000256" key="1">
    <source>
        <dbReference type="ARBA" id="ARBA00023002"/>
    </source>
</evidence>
<proteinExistence type="inferred from homology"/>
<gene>
    <name evidence="4" type="ORF">EV421DRAFT_1824963</name>
</gene>
<name>A0AA39MM50_9AGAR</name>
<keyword evidence="5" id="KW-1185">Reference proteome</keyword>
<reference evidence="4" key="1">
    <citation type="submission" date="2023-06" db="EMBL/GenBank/DDBJ databases">
        <authorList>
            <consortium name="Lawrence Berkeley National Laboratory"/>
            <person name="Ahrendt S."/>
            <person name="Sahu N."/>
            <person name="Indic B."/>
            <person name="Wong-Bajracharya J."/>
            <person name="Merenyi Z."/>
            <person name="Ke H.-M."/>
            <person name="Monk M."/>
            <person name="Kocsube S."/>
            <person name="Drula E."/>
            <person name="Lipzen A."/>
            <person name="Balint B."/>
            <person name="Henrissat B."/>
            <person name="Andreopoulos B."/>
            <person name="Martin F.M."/>
            <person name="Harder C.B."/>
            <person name="Rigling D."/>
            <person name="Ford K.L."/>
            <person name="Foster G.D."/>
            <person name="Pangilinan J."/>
            <person name="Papanicolaou A."/>
            <person name="Barry K."/>
            <person name="LaButti K."/>
            <person name="Viragh M."/>
            <person name="Koriabine M."/>
            <person name="Yan M."/>
            <person name="Riley R."/>
            <person name="Champramary S."/>
            <person name="Plett K.L."/>
            <person name="Tsai I.J."/>
            <person name="Slot J."/>
            <person name="Sipos G."/>
            <person name="Plett J."/>
            <person name="Nagy L.G."/>
            <person name="Grigoriev I.V."/>
        </authorList>
    </citation>
    <scope>NUCLEOTIDE SEQUENCE</scope>
    <source>
        <strain evidence="4">FPL87.14</strain>
    </source>
</reference>
<dbReference type="PANTHER" id="PTHR10366:SF564">
    <property type="entry name" value="STEROL-4-ALPHA-CARBOXYLATE 3-DEHYDROGENASE, DECARBOXYLATING"/>
    <property type="match status" value="1"/>
</dbReference>
<evidence type="ECO:0000313" key="4">
    <source>
        <dbReference type="EMBL" id="KAK0438470.1"/>
    </source>
</evidence>
<dbReference type="InterPro" id="IPR050425">
    <property type="entry name" value="NAD(P)_dehydrat-like"/>
</dbReference>
<keyword evidence="1" id="KW-0560">Oxidoreductase</keyword>
<sequence length="323" mass="35511">MPAVRQNSNTRILVTGVNGYVGSWIARTLLERGIAVRGTVRNEKKGKHLKELFSPYEDRFQLVEVPDIMADGAFDKAVQDVDGVIHTASPVVLTAVDPEEVIAPAVKGTLSLLTSVAKFGAQVQRVVVTSSCTAVFHFPSEPKVFSEVDWNEQAVNEVKEKGSSASFAAKYCASKTLAERAAWDFVDKNKATIPWDLSVINPPNPFINEVANPQSLGYATNEWYNIVVSGSMSPEDMATQGHCWIDVRDLAEAHVRALFDWGKCFIIPTYECLTSKTVDVANSLSPSPIPSHRLPQARILGLKFRTKADTACDVLTDFERLGW</sequence>
<evidence type="ECO:0000313" key="5">
    <source>
        <dbReference type="Proteomes" id="UP001175226"/>
    </source>
</evidence>
<evidence type="ECO:0000256" key="2">
    <source>
        <dbReference type="ARBA" id="ARBA00023445"/>
    </source>
</evidence>
<comment type="similarity">
    <text evidence="2">Belongs to the NAD(P)-dependent epimerase/dehydratase family. Dihydroflavonol-4-reductase subfamily.</text>
</comment>
<dbReference type="EMBL" id="JAUEPT010000043">
    <property type="protein sequence ID" value="KAK0438470.1"/>
    <property type="molecule type" value="Genomic_DNA"/>
</dbReference>
<dbReference type="Pfam" id="PF01370">
    <property type="entry name" value="Epimerase"/>
    <property type="match status" value="1"/>
</dbReference>